<reference evidence="3" key="1">
    <citation type="journal article" date="2023" name="Insect Mol. Biol.">
        <title>Genome sequencing provides insights into the evolution of gene families encoding plant cell wall-degrading enzymes in longhorned beetles.</title>
        <authorList>
            <person name="Shin N.R."/>
            <person name="Okamura Y."/>
            <person name="Kirsch R."/>
            <person name="Pauchet Y."/>
        </authorList>
    </citation>
    <scope>NUCLEOTIDE SEQUENCE</scope>
    <source>
        <tissue evidence="3">Midgut</tissue>
    </source>
</reference>
<evidence type="ECO:0000256" key="1">
    <source>
        <dbReference type="SAM" id="MobiDB-lite"/>
    </source>
</evidence>
<sequence length="530" mass="60763">MTYTKEERSNMIEIYISNNNNACTAQREYQNSYPERRVPDRKTFINTVRRFRHSFSLNDKKRVRNNPNEELQLNILLYFEEHPRKSIRDAARDLDVSYSYVQRLLKRNNLKPYKIMPVQTLFINDAFGRTNFCRIMLDKYHEDREIFNKVFWTDESTFTTSGTSSRSQNDVNPVGDYSGDNCNEYNGNYRNTRDIRFKSGNEHDNPLDLCNEISSEHMHVTHEVCNNCGMLYSMIDNHICDQAICENFKSDMMVVELVDQVDDAQPFWNLPFNSDSGVANAKIEQVLKDQQKSAIDKENITAPEILLTSNFRQSLFKKTGTLCHNVTEETKSSSTNVVENIDQTDLCMYCGIFVPNLDQHIKYHGQENAIMGFTVDSVVGGDVAEAFQLLLLNKKKTHDHEKGKGEKEEENEKEEGESEKGVEMDMEVFTIDKEEDSDAFCLISDDPGKWHLNLTHAQVQYFAEGARGGKNSLVHTGGIHPSGGPGINYKKSRIQIGQVECYGFIFSSSDRLVVYDNNKGMAIYDKPGSL</sequence>
<dbReference type="EMBL" id="JAPWTJ010000151">
    <property type="protein sequence ID" value="KAJ8982003.1"/>
    <property type="molecule type" value="Genomic_DNA"/>
</dbReference>
<feature type="compositionally biased region" description="Basic and acidic residues" evidence="1">
    <location>
        <begin position="398"/>
        <end position="407"/>
    </location>
</feature>
<keyword evidence="4" id="KW-1185">Reference proteome</keyword>
<protein>
    <recommendedName>
        <fullName evidence="2">DUF4817 domain-containing protein</fullName>
    </recommendedName>
</protein>
<proteinExistence type="predicted"/>
<gene>
    <name evidence="3" type="ORF">NQ317_004090</name>
</gene>
<feature type="region of interest" description="Disordered" evidence="1">
    <location>
        <begin position="398"/>
        <end position="421"/>
    </location>
</feature>
<organism evidence="3 4">
    <name type="scientific">Molorchus minor</name>
    <dbReference type="NCBI Taxonomy" id="1323400"/>
    <lineage>
        <taxon>Eukaryota</taxon>
        <taxon>Metazoa</taxon>
        <taxon>Ecdysozoa</taxon>
        <taxon>Arthropoda</taxon>
        <taxon>Hexapoda</taxon>
        <taxon>Insecta</taxon>
        <taxon>Pterygota</taxon>
        <taxon>Neoptera</taxon>
        <taxon>Endopterygota</taxon>
        <taxon>Coleoptera</taxon>
        <taxon>Polyphaga</taxon>
        <taxon>Cucujiformia</taxon>
        <taxon>Chrysomeloidea</taxon>
        <taxon>Cerambycidae</taxon>
        <taxon>Lamiinae</taxon>
        <taxon>Monochamini</taxon>
        <taxon>Molorchus</taxon>
    </lineage>
</organism>
<evidence type="ECO:0000313" key="3">
    <source>
        <dbReference type="EMBL" id="KAJ8982003.1"/>
    </source>
</evidence>
<dbReference type="InterPro" id="IPR032135">
    <property type="entry name" value="DUF4817"/>
</dbReference>
<evidence type="ECO:0000259" key="2">
    <source>
        <dbReference type="Pfam" id="PF16087"/>
    </source>
</evidence>
<accession>A0ABQ9JVC4</accession>
<dbReference type="Proteomes" id="UP001162164">
    <property type="component" value="Unassembled WGS sequence"/>
</dbReference>
<name>A0ABQ9JVC4_9CUCU</name>
<comment type="caution">
    <text evidence="3">The sequence shown here is derived from an EMBL/GenBank/DDBJ whole genome shotgun (WGS) entry which is preliminary data.</text>
</comment>
<dbReference type="PANTHER" id="PTHR47326">
    <property type="entry name" value="TRANSPOSABLE ELEMENT TC3 TRANSPOSASE-LIKE PROTEIN"/>
    <property type="match status" value="1"/>
</dbReference>
<dbReference type="Pfam" id="PF16087">
    <property type="entry name" value="DUF4817"/>
    <property type="match status" value="1"/>
</dbReference>
<dbReference type="PANTHER" id="PTHR47326:SF1">
    <property type="entry name" value="HTH PSQ-TYPE DOMAIN-CONTAINING PROTEIN"/>
    <property type="match status" value="1"/>
</dbReference>
<feature type="domain" description="DUF4817" evidence="2">
    <location>
        <begin position="5"/>
        <end position="54"/>
    </location>
</feature>
<evidence type="ECO:0000313" key="4">
    <source>
        <dbReference type="Proteomes" id="UP001162164"/>
    </source>
</evidence>
<feature type="compositionally biased region" description="Acidic residues" evidence="1">
    <location>
        <begin position="408"/>
        <end position="417"/>
    </location>
</feature>